<gene>
    <name evidence="5" type="ORF">FM119_08385</name>
</gene>
<evidence type="ECO:0000256" key="2">
    <source>
        <dbReference type="ARBA" id="ARBA00022857"/>
    </source>
</evidence>
<dbReference type="InterPro" id="IPR023210">
    <property type="entry name" value="NADP_OxRdtase_dom"/>
</dbReference>
<keyword evidence="2" id="KW-0521">NADP</keyword>
<protein>
    <submittedName>
        <fullName evidence="5">Oxidoreductase</fullName>
    </submittedName>
</protein>
<reference evidence="6" key="1">
    <citation type="submission" date="2017-02" db="EMBL/GenBank/DDBJ databases">
        <authorList>
            <person name="Dridi B."/>
        </authorList>
    </citation>
    <scope>NUCLEOTIDE SEQUENCE [LARGE SCALE GENOMIC DNA]</scope>
    <source>
        <strain evidence="6">EB411</strain>
    </source>
</reference>
<name>A0A1R4JNL1_9MICO</name>
<dbReference type="InterPro" id="IPR005399">
    <property type="entry name" value="K_chnl_volt-dep_bsu_KCNAB-rel"/>
</dbReference>
<dbReference type="Pfam" id="PF00248">
    <property type="entry name" value="Aldo_ket_red"/>
    <property type="match status" value="1"/>
</dbReference>
<dbReference type="GO" id="GO:0051596">
    <property type="term" value="P:methylglyoxal catabolic process"/>
    <property type="evidence" value="ECO:0007669"/>
    <property type="project" value="TreeGrafter"/>
</dbReference>
<dbReference type="Proteomes" id="UP000196778">
    <property type="component" value="Unassembled WGS sequence"/>
</dbReference>
<dbReference type="PANTHER" id="PTHR43150:SF4">
    <property type="entry name" value="L-GLYCERALDEHYDE 3-PHOSPHATE REDUCTASE"/>
    <property type="match status" value="1"/>
</dbReference>
<dbReference type="GO" id="GO:0016491">
    <property type="term" value="F:oxidoreductase activity"/>
    <property type="evidence" value="ECO:0007669"/>
    <property type="project" value="UniProtKB-KW"/>
</dbReference>
<dbReference type="Gene3D" id="3.20.20.100">
    <property type="entry name" value="NADP-dependent oxidoreductase domain"/>
    <property type="match status" value="1"/>
</dbReference>
<proteinExistence type="inferred from homology"/>
<sequence>MTQSRVRFDQGVPDTHAPYRAAADRYTGTEYRRLGDSGLLLPPLSLGFWYNFGDDRPFQTQREILRYAFDHGVNHWDLANNYGPPYGSAEENLGRHLRKDFAPYRDELTITTKAGWDMWPGPFGQLGSRGYLLSSLDASLQRLGLDHVDIFYSHRFDEDTPLEETIGALDTAVRQGKTRYVGISSYSAERTEQALDIADRLGTPLVIHQPAYSLLNRWIEGGLDEVLVRRGRGAIAFTALAQGLLTDRYLGDAPAESAGSPRSRHVDEELRRRLRGLAVIAAGRGQSLAQMALAWVLHNPAVVSTLIGVSSVTQLKENLAALDNLEFSQEELTAIDEFAGDAGVNFWAVSADA</sequence>
<dbReference type="EMBL" id="FUKR01000048">
    <property type="protein sequence ID" value="SJN33375.1"/>
    <property type="molecule type" value="Genomic_DNA"/>
</dbReference>
<dbReference type="RefSeq" id="WP_087137219.1">
    <property type="nucleotide sequence ID" value="NZ_FUKR01000048.1"/>
</dbReference>
<dbReference type="PANTHER" id="PTHR43150">
    <property type="entry name" value="HYPERKINETIC, ISOFORM M"/>
    <property type="match status" value="1"/>
</dbReference>
<evidence type="ECO:0000259" key="4">
    <source>
        <dbReference type="Pfam" id="PF00248"/>
    </source>
</evidence>
<dbReference type="SUPFAM" id="SSF51430">
    <property type="entry name" value="NAD(P)-linked oxidoreductase"/>
    <property type="match status" value="1"/>
</dbReference>
<organism evidence="5 6">
    <name type="scientific">Mycetocola reblochoni REB411</name>
    <dbReference type="NCBI Taxonomy" id="1255698"/>
    <lineage>
        <taxon>Bacteria</taxon>
        <taxon>Bacillati</taxon>
        <taxon>Actinomycetota</taxon>
        <taxon>Actinomycetes</taxon>
        <taxon>Micrococcales</taxon>
        <taxon>Microbacteriaceae</taxon>
        <taxon>Mycetocola</taxon>
    </lineage>
</organism>
<dbReference type="AlphaFoldDB" id="A0A1R4JNL1"/>
<dbReference type="InterPro" id="IPR036812">
    <property type="entry name" value="NAD(P)_OxRdtase_dom_sf"/>
</dbReference>
<accession>A0A1R4JNL1</accession>
<comment type="similarity">
    <text evidence="1">Belongs to the shaker potassium channel beta subunit family.</text>
</comment>
<evidence type="ECO:0000256" key="3">
    <source>
        <dbReference type="ARBA" id="ARBA00023002"/>
    </source>
</evidence>
<keyword evidence="3" id="KW-0560">Oxidoreductase</keyword>
<evidence type="ECO:0000313" key="5">
    <source>
        <dbReference type="EMBL" id="SJN33375.1"/>
    </source>
</evidence>
<feature type="domain" description="NADP-dependent oxidoreductase" evidence="4">
    <location>
        <begin position="44"/>
        <end position="338"/>
    </location>
</feature>
<dbReference type="OrthoDB" id="9768793at2"/>
<evidence type="ECO:0000313" key="6">
    <source>
        <dbReference type="Proteomes" id="UP000196778"/>
    </source>
</evidence>
<evidence type="ECO:0000256" key="1">
    <source>
        <dbReference type="ARBA" id="ARBA00006515"/>
    </source>
</evidence>
<keyword evidence="6" id="KW-1185">Reference proteome</keyword>